<organism evidence="2 3">
    <name type="scientific">Cladophialophora bantiana (strain ATCC 10958 / CBS 173.52 / CDC B-1940 / NIH 8579)</name>
    <name type="common">Xylohypha bantiana</name>
    <dbReference type="NCBI Taxonomy" id="1442370"/>
    <lineage>
        <taxon>Eukaryota</taxon>
        <taxon>Fungi</taxon>
        <taxon>Dikarya</taxon>
        <taxon>Ascomycota</taxon>
        <taxon>Pezizomycotina</taxon>
        <taxon>Eurotiomycetes</taxon>
        <taxon>Chaetothyriomycetidae</taxon>
        <taxon>Chaetothyriales</taxon>
        <taxon>Herpotrichiellaceae</taxon>
        <taxon>Cladophialophora</taxon>
    </lineage>
</organism>
<gene>
    <name evidence="2" type="ORF">Z519_11877</name>
</gene>
<dbReference type="InterPro" id="IPR021109">
    <property type="entry name" value="Peptidase_aspartic_dom_sf"/>
</dbReference>
<reference evidence="2" key="1">
    <citation type="submission" date="2015-01" db="EMBL/GenBank/DDBJ databases">
        <title>The Genome Sequence of Cladophialophora bantiana CBS 173.52.</title>
        <authorList>
            <consortium name="The Broad Institute Genomics Platform"/>
            <person name="Cuomo C."/>
            <person name="de Hoog S."/>
            <person name="Gorbushina A."/>
            <person name="Stielow B."/>
            <person name="Teixiera M."/>
            <person name="Abouelleil A."/>
            <person name="Chapman S.B."/>
            <person name="Priest M."/>
            <person name="Young S.K."/>
            <person name="Wortman J."/>
            <person name="Nusbaum C."/>
            <person name="Birren B."/>
        </authorList>
    </citation>
    <scope>NUCLEOTIDE SEQUENCE [LARGE SCALE GENOMIC DNA]</scope>
    <source>
        <strain evidence="2">CBS 173.52</strain>
    </source>
</reference>
<dbReference type="GeneID" id="27704805"/>
<dbReference type="VEuPathDB" id="FungiDB:Z519_11877"/>
<evidence type="ECO:0000313" key="2">
    <source>
        <dbReference type="EMBL" id="KIW87553.1"/>
    </source>
</evidence>
<dbReference type="Proteomes" id="UP000053789">
    <property type="component" value="Unassembled WGS sequence"/>
</dbReference>
<dbReference type="HOGENOM" id="CLU_748039_0_0_1"/>
<dbReference type="OrthoDB" id="4161029at2759"/>
<keyword evidence="3" id="KW-1185">Reference proteome</keyword>
<dbReference type="EMBL" id="KN847003">
    <property type="protein sequence ID" value="KIW87553.1"/>
    <property type="molecule type" value="Genomic_DNA"/>
</dbReference>
<feature type="region of interest" description="Disordered" evidence="1">
    <location>
        <begin position="169"/>
        <end position="193"/>
    </location>
</feature>
<dbReference type="CDD" id="cd00303">
    <property type="entry name" value="retropepsin_like"/>
    <property type="match status" value="1"/>
</dbReference>
<evidence type="ECO:0000256" key="1">
    <source>
        <dbReference type="SAM" id="MobiDB-lite"/>
    </source>
</evidence>
<dbReference type="AlphaFoldDB" id="A0A0D2H2P6"/>
<dbReference type="Gene3D" id="2.40.70.10">
    <property type="entry name" value="Acid Proteases"/>
    <property type="match status" value="1"/>
</dbReference>
<accession>A0A0D2H2P6</accession>
<dbReference type="RefSeq" id="XP_016614222.1">
    <property type="nucleotide sequence ID" value="XM_016769586.1"/>
</dbReference>
<feature type="compositionally biased region" description="Basic and acidic residues" evidence="1">
    <location>
        <begin position="178"/>
        <end position="190"/>
    </location>
</feature>
<name>A0A0D2H2P6_CLAB1</name>
<sequence>MSLKLSFDTTQAYPHPIVVEISTNDSIDGSHEPTHVSIGPASEFHCRVVVSGQKIALKNIQGPARDGGYVKDHKKTPINARGRLSSYAKSFKCWLRYKGVSWHSRGSGVSTNGEFVLKAHVARLATNYSAGRDEAVQGCVGQRRHSNDLTTVCQPKLAIEQLAHDVGTPEYISGSDAQPRDGSRGPRPHEPGLFVGTVGHAPPEAMQESLRLEKVKQFRGITLIPATNLPPFTATQDTGADFNVMAKELADSLGCKIQDEGKGAPLDLIDGMKAHSLGTVHLSYTLICDSTERVIEFYVVKKMGRHQAILGAESTIDLGHLLRHECQCNRGSLL</sequence>
<evidence type="ECO:0000313" key="3">
    <source>
        <dbReference type="Proteomes" id="UP000053789"/>
    </source>
</evidence>
<proteinExistence type="predicted"/>
<protein>
    <submittedName>
        <fullName evidence="2">Uncharacterized protein</fullName>
    </submittedName>
</protein>